<evidence type="ECO:0000313" key="4">
    <source>
        <dbReference type="Ensembl" id="ENSPNAP00000002477.2"/>
    </source>
</evidence>
<dbReference type="Ensembl" id="ENSPNAT00000010364.2">
    <property type="protein sequence ID" value="ENSPNAP00000002477.2"/>
    <property type="gene ID" value="ENSPNAG00000008907.2"/>
</dbReference>
<dbReference type="STRING" id="42514.ENSPNAP00000002477"/>
<dbReference type="Pfam" id="PF23788">
    <property type="entry name" value="EDRF1_N"/>
    <property type="match status" value="1"/>
</dbReference>
<gene>
    <name evidence="4" type="primary">EDRF1</name>
</gene>
<feature type="domain" description="EDRF1 TPR repeats region" evidence="2">
    <location>
        <begin position="830"/>
        <end position="1244"/>
    </location>
</feature>
<evidence type="ECO:0000313" key="5">
    <source>
        <dbReference type="Proteomes" id="UP001501920"/>
    </source>
</evidence>
<dbReference type="Pfam" id="PF23723">
    <property type="entry name" value="TPR_EDRF1"/>
    <property type="match status" value="1"/>
</dbReference>
<sequence length="1256" mass="141552">AALLKMSSDHGKVSSVSTDHTHEELDPDSAASEDTKQGTVICLSNNEVKSRAVVKYSAAPPPATYALLQEKTDLKLPPANWLRESAQLGSAGTTMLGSSSKSKPFSSFGMAYDFIDSIGNDVDVVSDSENIKKLLKIPYSKSHVSMAVHRVGRTLLLDELDIQELFMRSSQTGDWTWLKEFYQRLIDQKWQRKKKSKEHWYEKAILSKFLYYSINGNDVAEPVPSDTDACAEAEGCESAEYGPSWPATFNSSTTEADQSTIPKEERVGNTYALGHVTSVLKEQNLPTLFNEGENSQGLKNDFVRNILWTFEDIHMLVGSNMPIFGGGRYPAVSLRLRDNNKPINILTGIDYWLDNLMCNVPELVMCFHVNGIVQKYEMIKTEDIPDLENSTFSTRVVKDIAQNILSFLKSNCTKEGHTYWLFKASGSDIVKLYDLTTLCEEAPEEKCQNPFTLPVAVLLYKVASNMMLKKNRKHYGTIRTLLLNCIKLLDEEKHPQIIASAHYMLSELFHLDDSSEDEEGNGESLRNGGSEDSYSEDEEDDEEDESCSYTSSEPLQDCKAVAVIKSVGELSVPEKYKSTHKIRPNCSFPVSQDKEEKCRLVLSYVLKGLKAVDSSIKKESDLPAADPNTPIPLKYEESGARAVEKEIALLLDRAAPCGEGLKLPMRSGMLPGSWQHQMKLQLFLKASKAYYVLAEAATNLLKYGRALRYIKLALQCHDAYCAISSGLYPRVLLFHSQCLYLCGDVQLMLAQNASNRAAYLEEYNYQTKEDQEILHCLHRESSCQAFNMATDLATDPEYQLFVSSKCYEAAHDLLTSEALKDLGQEQLAQVLKRLGNIRNEMGVFYMNQAAALQTEKEGGEPAENKYIAIILSLPSPFCHVVRRTVCAAEQELWKKSFSYFEKGMQNFEAISDSVNKALLLCNIGRLMRICAQAHCAMTTEESRGEFSPEEALYYNKAVDYYQRAMKCLGSRESHTAVWDSVNWELSTTYFTLATLLQDYAPLSRKAQEQIEREVTEAMMKSLRYCDLQTESARQPLYQYRAATIHHRLASMYHSCYRNQVGDESLRKQHRSLAELHYSKAVRLFLNLSDAPCELLRTLLERVAFAEFTMAGQSSSAVKLKTLTGALEIMRETCSAFRLIHKELQDQQQKEVNTFTKSEAFDSPTSSGLNTEEVMKLIGVFEPSFSFLLLQLVKLSTTSKRKSSSKEEEQVKLYKQVYSRLLRAEKNAPLIQRIGLYLELLEQLSPPAETDETGPSV</sequence>
<reference evidence="4" key="2">
    <citation type="submission" date="2025-08" db="UniProtKB">
        <authorList>
            <consortium name="Ensembl"/>
        </authorList>
    </citation>
    <scope>IDENTIFICATION</scope>
</reference>
<reference evidence="4 5" key="1">
    <citation type="submission" date="2020-10" db="EMBL/GenBank/DDBJ databases">
        <title>Pygocentrus nattereri (red-bellied piranha) genome, fPygNat1, primary haplotype.</title>
        <authorList>
            <person name="Myers G."/>
            <person name="Meyer A."/>
            <person name="Karagic N."/>
            <person name="Pippel M."/>
            <person name="Winkler S."/>
            <person name="Tracey A."/>
            <person name="Wood J."/>
            <person name="Formenti G."/>
            <person name="Howe K."/>
            <person name="Fedrigo O."/>
            <person name="Jarvis E.D."/>
        </authorList>
    </citation>
    <scope>NUCLEOTIDE SEQUENCE [LARGE SCALE GENOMIC DNA]</scope>
</reference>
<feature type="region of interest" description="Disordered" evidence="1">
    <location>
        <begin position="514"/>
        <end position="553"/>
    </location>
</feature>
<dbReference type="PANTHER" id="PTHR15000">
    <property type="entry name" value="ERYTHROID DIFFERENTIATION-RELATED FACTOR 1"/>
    <property type="match status" value="1"/>
</dbReference>
<evidence type="ECO:0000259" key="2">
    <source>
        <dbReference type="Pfam" id="PF23723"/>
    </source>
</evidence>
<dbReference type="PANTHER" id="PTHR15000:SF1">
    <property type="entry name" value="ERYTHROID DIFFERENTIATION-RELATED FACTOR 1"/>
    <property type="match status" value="1"/>
</dbReference>
<dbReference type="AlphaFoldDB" id="A0A3B4BS03"/>
<feature type="region of interest" description="Disordered" evidence="1">
    <location>
        <begin position="1"/>
        <end position="38"/>
    </location>
</feature>
<evidence type="ECO:0000259" key="3">
    <source>
        <dbReference type="Pfam" id="PF23788"/>
    </source>
</evidence>
<dbReference type="GO" id="GO:0045893">
    <property type="term" value="P:positive regulation of DNA-templated transcription"/>
    <property type="evidence" value="ECO:0007669"/>
    <property type="project" value="TreeGrafter"/>
</dbReference>
<dbReference type="Proteomes" id="UP001501920">
    <property type="component" value="Chromosome 10"/>
</dbReference>
<accession>A0A3B4BS03</accession>
<evidence type="ECO:0008006" key="6">
    <source>
        <dbReference type="Google" id="ProtNLM"/>
    </source>
</evidence>
<dbReference type="InterPro" id="IPR056582">
    <property type="entry name" value="EDRF1_N"/>
</dbReference>
<evidence type="ECO:0000256" key="1">
    <source>
        <dbReference type="SAM" id="MobiDB-lite"/>
    </source>
</evidence>
<dbReference type="GeneTree" id="ENSGT00390000014797"/>
<proteinExistence type="predicted"/>
<protein>
    <recommendedName>
        <fullName evidence="6">Erythroid differentiation regulatory factor 1</fullName>
    </recommendedName>
</protein>
<feature type="domain" description="EDRF1 N-terminal" evidence="3">
    <location>
        <begin position="47"/>
        <end position="557"/>
    </location>
</feature>
<reference evidence="4" key="3">
    <citation type="submission" date="2025-09" db="UniProtKB">
        <authorList>
            <consortium name="Ensembl"/>
        </authorList>
    </citation>
    <scope>IDENTIFICATION</scope>
</reference>
<feature type="compositionally biased region" description="Acidic residues" evidence="1">
    <location>
        <begin position="533"/>
        <end position="546"/>
    </location>
</feature>
<organism evidence="4 5">
    <name type="scientific">Pygocentrus nattereri</name>
    <name type="common">Red-bellied piranha</name>
    <dbReference type="NCBI Taxonomy" id="42514"/>
    <lineage>
        <taxon>Eukaryota</taxon>
        <taxon>Metazoa</taxon>
        <taxon>Chordata</taxon>
        <taxon>Craniata</taxon>
        <taxon>Vertebrata</taxon>
        <taxon>Euteleostomi</taxon>
        <taxon>Actinopterygii</taxon>
        <taxon>Neopterygii</taxon>
        <taxon>Teleostei</taxon>
        <taxon>Ostariophysi</taxon>
        <taxon>Characiformes</taxon>
        <taxon>Characoidei</taxon>
        <taxon>Pygocentrus</taxon>
    </lineage>
</organism>
<name>A0A3B4BS03_PYGNA</name>
<keyword evidence="5" id="KW-1185">Reference proteome</keyword>
<dbReference type="InterPro" id="IPR056583">
    <property type="entry name" value="EDRF1_TPR"/>
</dbReference>
<dbReference type="OrthoDB" id="419432at2759"/>